<sequence>MAGGEMDIDGFNATVTFDPEISMFRGEFLGIGGGGDFYAASKEELEREGRFSLRIYLEVCAESGVDPRSHEPGTPDAGET</sequence>
<dbReference type="Proteomes" id="UP001164020">
    <property type="component" value="Chromosome"/>
</dbReference>
<dbReference type="RefSeq" id="WP_268879454.1">
    <property type="nucleotide sequence ID" value="NZ_CP114029.1"/>
</dbReference>
<evidence type="ECO:0000313" key="1">
    <source>
        <dbReference type="EMBL" id="WAP67006.1"/>
    </source>
</evidence>
<gene>
    <name evidence="1" type="ORF">OH818_15305</name>
</gene>
<evidence type="ECO:0000313" key="2">
    <source>
        <dbReference type="Proteomes" id="UP001164020"/>
    </source>
</evidence>
<keyword evidence="2" id="KW-1185">Reference proteome</keyword>
<dbReference type="EMBL" id="CP114029">
    <property type="protein sequence ID" value="WAP67006.1"/>
    <property type="molecule type" value="Genomic_DNA"/>
</dbReference>
<reference evidence="1" key="1">
    <citation type="submission" date="2022-12" db="EMBL/GenBank/DDBJ databases">
        <title>Jiella pelagia sp. nov., isolated from phosphonate enriched culture of Northwest Pacific surface seawater.</title>
        <authorList>
            <person name="Shin D.Y."/>
            <person name="Hwang C.Y."/>
        </authorList>
    </citation>
    <scope>NUCLEOTIDE SEQUENCE</scope>
    <source>
        <strain evidence="1">HL-NP1</strain>
    </source>
</reference>
<name>A0ABY7BTJ5_9HYPH</name>
<organism evidence="1 2">
    <name type="scientific">Jiella pelagia</name>
    <dbReference type="NCBI Taxonomy" id="2986949"/>
    <lineage>
        <taxon>Bacteria</taxon>
        <taxon>Pseudomonadati</taxon>
        <taxon>Pseudomonadota</taxon>
        <taxon>Alphaproteobacteria</taxon>
        <taxon>Hyphomicrobiales</taxon>
        <taxon>Aurantimonadaceae</taxon>
        <taxon>Jiella</taxon>
    </lineage>
</organism>
<protein>
    <submittedName>
        <fullName evidence="1">Type II toxin-antitoxin system HicB family antitoxin</fullName>
    </submittedName>
</protein>
<accession>A0ABY7BTJ5</accession>
<proteinExistence type="predicted"/>